<keyword evidence="4" id="KW-1185">Reference proteome</keyword>
<feature type="domain" description="Transcription regulator PadR N-terminal" evidence="1">
    <location>
        <begin position="12"/>
        <end position="84"/>
    </location>
</feature>
<organism evidence="3 4">
    <name type="scientific">Streptomyces netropsis</name>
    <name type="common">Streptoverticillium netropsis</name>
    <dbReference type="NCBI Taxonomy" id="55404"/>
    <lineage>
        <taxon>Bacteria</taxon>
        <taxon>Bacillati</taxon>
        <taxon>Actinomycetota</taxon>
        <taxon>Actinomycetes</taxon>
        <taxon>Kitasatosporales</taxon>
        <taxon>Streptomycetaceae</taxon>
        <taxon>Streptomyces</taxon>
    </lineage>
</organism>
<proteinExistence type="predicted"/>
<dbReference type="Gene3D" id="1.10.10.10">
    <property type="entry name" value="Winged helix-like DNA-binding domain superfamily/Winged helix DNA-binding domain"/>
    <property type="match status" value="1"/>
</dbReference>
<dbReference type="Pfam" id="PF10400">
    <property type="entry name" value="Vir_act_alpha_C"/>
    <property type="match status" value="1"/>
</dbReference>
<dbReference type="PANTHER" id="PTHR43252">
    <property type="entry name" value="TRANSCRIPTIONAL REGULATOR YQJI"/>
    <property type="match status" value="1"/>
</dbReference>
<dbReference type="AlphaFoldDB" id="A0A7W7LHW0"/>
<dbReference type="InterPro" id="IPR036388">
    <property type="entry name" value="WH-like_DNA-bd_sf"/>
</dbReference>
<sequence length="177" mass="20129">MTDELTPSQYVVLGLIARNGPMTPYELKGRIEQSVENYWPIPHAQLYRDPPRLAELGLLTERAEEHGRRRRVFHLTDAGREALHRWLADPTSSPPETRNPALLKLTFTDLASPAEVAALARTQAARHRQWADAYRQRLADLDPADPATASRTRLLELGIRHEQNYVDFWETLAAESA</sequence>
<protein>
    <submittedName>
        <fullName evidence="3">DNA-binding PadR family transcriptional regulator</fullName>
    </submittedName>
</protein>
<dbReference type="GO" id="GO:0003677">
    <property type="term" value="F:DNA binding"/>
    <property type="evidence" value="ECO:0007669"/>
    <property type="project" value="UniProtKB-KW"/>
</dbReference>
<dbReference type="EMBL" id="JACHJG010000020">
    <property type="protein sequence ID" value="MBB4890530.1"/>
    <property type="molecule type" value="Genomic_DNA"/>
</dbReference>
<feature type="domain" description="Transcription regulator PadR C-terminal" evidence="2">
    <location>
        <begin position="97"/>
        <end position="171"/>
    </location>
</feature>
<evidence type="ECO:0000259" key="1">
    <source>
        <dbReference type="Pfam" id="PF03551"/>
    </source>
</evidence>
<dbReference type="InterPro" id="IPR018309">
    <property type="entry name" value="Tscrpt_reg_PadR_C"/>
</dbReference>
<evidence type="ECO:0000313" key="4">
    <source>
        <dbReference type="Proteomes" id="UP000556436"/>
    </source>
</evidence>
<accession>A0A7W7LHW0</accession>
<reference evidence="3 4" key="1">
    <citation type="submission" date="2020-08" db="EMBL/GenBank/DDBJ databases">
        <title>Genomic Encyclopedia of Type Strains, Phase III (KMG-III): the genomes of soil and plant-associated and newly described type strains.</title>
        <authorList>
            <person name="Whitman W."/>
        </authorList>
    </citation>
    <scope>NUCLEOTIDE SEQUENCE [LARGE SCALE GENOMIC DNA]</scope>
    <source>
        <strain evidence="3 4">CECT 3265</strain>
    </source>
</reference>
<dbReference type="Pfam" id="PF03551">
    <property type="entry name" value="PadR"/>
    <property type="match status" value="1"/>
</dbReference>
<dbReference type="InterPro" id="IPR005149">
    <property type="entry name" value="Tscrpt_reg_PadR_N"/>
</dbReference>
<dbReference type="SUPFAM" id="SSF46785">
    <property type="entry name" value="Winged helix' DNA-binding domain"/>
    <property type="match status" value="1"/>
</dbReference>
<evidence type="ECO:0000313" key="3">
    <source>
        <dbReference type="EMBL" id="MBB4890530.1"/>
    </source>
</evidence>
<evidence type="ECO:0000259" key="2">
    <source>
        <dbReference type="Pfam" id="PF10400"/>
    </source>
</evidence>
<dbReference type="Gene3D" id="6.10.140.190">
    <property type="match status" value="1"/>
</dbReference>
<comment type="caution">
    <text evidence="3">The sequence shown here is derived from an EMBL/GenBank/DDBJ whole genome shotgun (WGS) entry which is preliminary data.</text>
</comment>
<dbReference type="PANTHER" id="PTHR43252:SF2">
    <property type="entry name" value="TRANSCRIPTION REGULATOR, PADR-LIKE FAMILY"/>
    <property type="match status" value="1"/>
</dbReference>
<dbReference type="Proteomes" id="UP000556436">
    <property type="component" value="Unassembled WGS sequence"/>
</dbReference>
<gene>
    <name evidence="3" type="ORF">FHS38_006615</name>
</gene>
<name>A0A7W7LHW0_STRNE</name>
<dbReference type="InterPro" id="IPR036390">
    <property type="entry name" value="WH_DNA-bd_sf"/>
</dbReference>
<keyword evidence="3" id="KW-0238">DNA-binding</keyword>
<dbReference type="RefSeq" id="WP_184739796.1">
    <property type="nucleotide sequence ID" value="NZ_CP147867.1"/>
</dbReference>